<dbReference type="Pfam" id="PF21263">
    <property type="entry name" value="Acyl-CoA-dh_C"/>
    <property type="match status" value="1"/>
</dbReference>
<dbReference type="InterPro" id="IPR037069">
    <property type="entry name" value="AcylCoA_DH/ox_N_sf"/>
</dbReference>
<comment type="cofactor">
    <cofactor evidence="1 7">
        <name>FAD</name>
        <dbReference type="ChEBI" id="CHEBI:57692"/>
    </cofactor>
</comment>
<dbReference type="InterPro" id="IPR013786">
    <property type="entry name" value="AcylCoA_DH/ox_N"/>
</dbReference>
<reference evidence="12 13" key="1">
    <citation type="submission" date="2020-10" db="EMBL/GenBank/DDBJ databases">
        <title>Complete genome sequence of Paludibaculum fermentans P105T, a facultatively anaerobic acidobacterium capable of dissimilatory Fe(III) reduction.</title>
        <authorList>
            <person name="Dedysh S.N."/>
            <person name="Beletsky A.V."/>
            <person name="Kulichevskaya I.S."/>
            <person name="Mardanov A.V."/>
            <person name="Ravin N.V."/>
        </authorList>
    </citation>
    <scope>NUCLEOTIDE SEQUENCE [LARGE SCALE GENOMIC DNA]</scope>
    <source>
        <strain evidence="12 13">P105</strain>
    </source>
</reference>
<keyword evidence="5 7" id="KW-0560">Oxidoreductase</keyword>
<dbReference type="KEGG" id="pfer:IRI77_31625"/>
<keyword evidence="13" id="KW-1185">Reference proteome</keyword>
<organism evidence="12 13">
    <name type="scientific">Paludibaculum fermentans</name>
    <dbReference type="NCBI Taxonomy" id="1473598"/>
    <lineage>
        <taxon>Bacteria</taxon>
        <taxon>Pseudomonadati</taxon>
        <taxon>Acidobacteriota</taxon>
        <taxon>Terriglobia</taxon>
        <taxon>Bryobacterales</taxon>
        <taxon>Bryobacteraceae</taxon>
        <taxon>Paludibaculum</taxon>
    </lineage>
</organism>
<dbReference type="InterPro" id="IPR036250">
    <property type="entry name" value="AcylCo_DH-like_C"/>
</dbReference>
<evidence type="ECO:0000259" key="11">
    <source>
        <dbReference type="Pfam" id="PF21263"/>
    </source>
</evidence>
<sequence length="574" mass="62930">MSTIAPTTPTLKGGEFLIRSVDAREIFTPEDFTEEHRAIARTTDEFWNKEVVPNLEAIQHQDHEAAARVLKKSAELGLTAVVVPESYGGMEMDLISAMIVAEGLARDGSYAGWHGAHAGIGTLPLLLFGTEDQKQKYLPKLTSGEWIGAYALTEPHAGSDALAAKTRADLSEDGSHYVLNGSKMWITNAGKADLFTVFAKVNGEQFTAFLVERNVAGLTVGQEEKKMGIKGSSTCAVYFDNVRVPASNLLGETGRGHIIAFNILNLGRLKLGPFAVGGSKNVIQSCIKYAKERNAFGGPIARFGVIQYKLAEMMIRTFAAETMSYRVAGEVERHGDVLKGAEEFAIECSYVKVFASEVLDYVVDEGVQIHGGYGYHQDYMVERAYRDSRINRIFEGTNEINRLLATGMLLKRAMRGQLPLVAAVKQVQDELLSPSLSAGAPDLVANARKITLIALGVAFQRFREKLDEQQEVVAALTDCAMNTFAMESVALRCERLQSTPKAAFAADVRDVFLRDALNTVEDSARMVLSAASEGDALRTNMAVLRRFAKYDPVDSVTARRRLATRMLETGRYLF</sequence>
<dbReference type="RefSeq" id="WP_194448940.1">
    <property type="nucleotide sequence ID" value="NZ_CP063849.1"/>
</dbReference>
<dbReference type="FunFam" id="1.20.140.10:FF:000019">
    <property type="entry name" value="Acyl-CoA dehydrogenase"/>
    <property type="match status" value="1"/>
</dbReference>
<evidence type="ECO:0000256" key="5">
    <source>
        <dbReference type="ARBA" id="ARBA00023002"/>
    </source>
</evidence>
<evidence type="ECO:0000259" key="9">
    <source>
        <dbReference type="Pfam" id="PF02770"/>
    </source>
</evidence>
<evidence type="ECO:0000256" key="4">
    <source>
        <dbReference type="ARBA" id="ARBA00022827"/>
    </source>
</evidence>
<dbReference type="PANTHER" id="PTHR43884">
    <property type="entry name" value="ACYL-COA DEHYDROGENASE"/>
    <property type="match status" value="1"/>
</dbReference>
<proteinExistence type="inferred from homology"/>
<dbReference type="FunFam" id="2.40.110.10:FF:000006">
    <property type="entry name" value="very long-chain specific acyl-CoA dehydrogenase, mitochondrial"/>
    <property type="match status" value="1"/>
</dbReference>
<evidence type="ECO:0000313" key="13">
    <source>
        <dbReference type="Proteomes" id="UP000593892"/>
    </source>
</evidence>
<evidence type="ECO:0000259" key="10">
    <source>
        <dbReference type="Pfam" id="PF02771"/>
    </source>
</evidence>
<dbReference type="Pfam" id="PF02770">
    <property type="entry name" value="Acyl-CoA_dh_M"/>
    <property type="match status" value="1"/>
</dbReference>
<comment type="catalytic activity">
    <reaction evidence="6">
        <text>a 2,3-saturated acyl-CoA + A = a 2,3-dehydroacyl-CoA + AH2</text>
        <dbReference type="Rhea" id="RHEA:48608"/>
        <dbReference type="ChEBI" id="CHEBI:13193"/>
        <dbReference type="ChEBI" id="CHEBI:17499"/>
        <dbReference type="ChEBI" id="CHEBI:60015"/>
        <dbReference type="ChEBI" id="CHEBI:65111"/>
    </reaction>
</comment>
<evidence type="ECO:0000256" key="7">
    <source>
        <dbReference type="RuleBase" id="RU362125"/>
    </source>
</evidence>
<keyword evidence="3 7" id="KW-0285">Flavoprotein</keyword>
<dbReference type="Proteomes" id="UP000593892">
    <property type="component" value="Chromosome"/>
</dbReference>
<dbReference type="InterPro" id="IPR009075">
    <property type="entry name" value="AcylCo_DH/oxidase_C"/>
</dbReference>
<gene>
    <name evidence="12" type="ORF">IRI77_31625</name>
</gene>
<feature type="domain" description="Acyl-CoA oxidase/dehydrogenase middle" evidence="9">
    <location>
        <begin position="149"/>
        <end position="242"/>
    </location>
</feature>
<dbReference type="InterPro" id="IPR009100">
    <property type="entry name" value="AcylCoA_DH/oxidase_NM_dom_sf"/>
</dbReference>
<protein>
    <submittedName>
        <fullName evidence="12">Acyl-CoA dehydrogenase family protein</fullName>
    </submittedName>
</protein>
<feature type="domain" description="Acyl-CoA dehydrogenase/oxidase N-terminal" evidence="10">
    <location>
        <begin position="33"/>
        <end position="145"/>
    </location>
</feature>
<comment type="similarity">
    <text evidence="2 7">Belongs to the acyl-CoA dehydrogenase family.</text>
</comment>
<dbReference type="InterPro" id="IPR006089">
    <property type="entry name" value="Acyl-CoA_DH_CS"/>
</dbReference>
<evidence type="ECO:0000259" key="8">
    <source>
        <dbReference type="Pfam" id="PF00441"/>
    </source>
</evidence>
<feature type="domain" description="Acyl-CoA dehydrogenase-like C-terminal" evidence="11">
    <location>
        <begin position="446"/>
        <end position="546"/>
    </location>
</feature>
<dbReference type="Pfam" id="PF00441">
    <property type="entry name" value="Acyl-CoA_dh_1"/>
    <property type="match status" value="1"/>
</dbReference>
<evidence type="ECO:0000313" key="12">
    <source>
        <dbReference type="EMBL" id="QOY87271.1"/>
    </source>
</evidence>
<dbReference type="InterPro" id="IPR046373">
    <property type="entry name" value="Acyl-CoA_Oxase/DH_mid-dom_sf"/>
</dbReference>
<feature type="domain" description="Acyl-CoA dehydrogenase/oxidase C-terminal" evidence="8">
    <location>
        <begin position="254"/>
        <end position="404"/>
    </location>
</feature>
<dbReference type="Pfam" id="PF02771">
    <property type="entry name" value="Acyl-CoA_dh_N"/>
    <property type="match status" value="1"/>
</dbReference>
<evidence type="ECO:0000256" key="3">
    <source>
        <dbReference type="ARBA" id="ARBA00022630"/>
    </source>
</evidence>
<keyword evidence="4 7" id="KW-0274">FAD</keyword>
<dbReference type="Gene3D" id="2.40.110.10">
    <property type="entry name" value="Butyryl-CoA Dehydrogenase, subunit A, domain 2"/>
    <property type="match status" value="1"/>
</dbReference>
<dbReference type="EMBL" id="CP063849">
    <property type="protein sequence ID" value="QOY87271.1"/>
    <property type="molecule type" value="Genomic_DNA"/>
</dbReference>
<accession>A0A7S7NP90</accession>
<dbReference type="InterPro" id="IPR049426">
    <property type="entry name" value="Acyl-CoA-dh-like_C"/>
</dbReference>
<evidence type="ECO:0000256" key="2">
    <source>
        <dbReference type="ARBA" id="ARBA00009347"/>
    </source>
</evidence>
<dbReference type="PANTHER" id="PTHR43884:SF12">
    <property type="entry name" value="ISOVALERYL-COA DEHYDROGENASE, MITOCHONDRIAL-RELATED"/>
    <property type="match status" value="1"/>
</dbReference>
<dbReference type="InterPro" id="IPR006091">
    <property type="entry name" value="Acyl-CoA_Oxase/DH_mid-dom"/>
</dbReference>
<dbReference type="AlphaFoldDB" id="A0A7S7NP90"/>
<evidence type="ECO:0000256" key="1">
    <source>
        <dbReference type="ARBA" id="ARBA00001974"/>
    </source>
</evidence>
<dbReference type="GO" id="GO:0003995">
    <property type="term" value="F:acyl-CoA dehydrogenase activity"/>
    <property type="evidence" value="ECO:0007669"/>
    <property type="project" value="InterPro"/>
</dbReference>
<dbReference type="GO" id="GO:0050660">
    <property type="term" value="F:flavin adenine dinucleotide binding"/>
    <property type="evidence" value="ECO:0007669"/>
    <property type="project" value="InterPro"/>
</dbReference>
<dbReference type="FunFam" id="1.10.540.10:FF:000001">
    <property type="entry name" value="Very long-chain-specific acyl-CoA dehydrogenase, mitochondrial"/>
    <property type="match status" value="1"/>
</dbReference>
<dbReference type="Gene3D" id="1.10.540.10">
    <property type="entry name" value="Acyl-CoA dehydrogenase/oxidase, N-terminal domain"/>
    <property type="match status" value="1"/>
</dbReference>
<dbReference type="PROSITE" id="PS00072">
    <property type="entry name" value="ACYL_COA_DH_1"/>
    <property type="match status" value="1"/>
</dbReference>
<name>A0A7S7NP90_PALFE</name>
<dbReference type="SUPFAM" id="SSF47203">
    <property type="entry name" value="Acyl-CoA dehydrogenase C-terminal domain-like"/>
    <property type="match status" value="1"/>
</dbReference>
<dbReference type="Gene3D" id="1.20.140.10">
    <property type="entry name" value="Butyryl-CoA Dehydrogenase, subunit A, domain 3"/>
    <property type="match status" value="2"/>
</dbReference>
<dbReference type="SUPFAM" id="SSF56645">
    <property type="entry name" value="Acyl-CoA dehydrogenase NM domain-like"/>
    <property type="match status" value="1"/>
</dbReference>
<dbReference type="PROSITE" id="PS00073">
    <property type="entry name" value="ACYL_COA_DH_2"/>
    <property type="match status" value="1"/>
</dbReference>
<evidence type="ECO:0000256" key="6">
    <source>
        <dbReference type="ARBA" id="ARBA00052546"/>
    </source>
</evidence>